<name>A0A382TRQ2_9ZZZZ</name>
<gene>
    <name evidence="1" type="ORF">METZ01_LOCUS377279</name>
</gene>
<dbReference type="AlphaFoldDB" id="A0A382TRQ2"/>
<accession>A0A382TRQ2</accession>
<protein>
    <submittedName>
        <fullName evidence="1">Uncharacterized protein</fullName>
    </submittedName>
</protein>
<sequence>MTAFFLSLKHLCFSGLHMATQNYTYYDFTLSLCSACLERV</sequence>
<organism evidence="1">
    <name type="scientific">marine metagenome</name>
    <dbReference type="NCBI Taxonomy" id="408172"/>
    <lineage>
        <taxon>unclassified sequences</taxon>
        <taxon>metagenomes</taxon>
        <taxon>ecological metagenomes</taxon>
    </lineage>
</organism>
<dbReference type="EMBL" id="UINC01138467">
    <property type="protein sequence ID" value="SVD24425.1"/>
    <property type="molecule type" value="Genomic_DNA"/>
</dbReference>
<proteinExistence type="predicted"/>
<reference evidence="1" key="1">
    <citation type="submission" date="2018-05" db="EMBL/GenBank/DDBJ databases">
        <authorList>
            <person name="Lanie J.A."/>
            <person name="Ng W.-L."/>
            <person name="Kazmierczak K.M."/>
            <person name="Andrzejewski T.M."/>
            <person name="Davidsen T.M."/>
            <person name="Wayne K.J."/>
            <person name="Tettelin H."/>
            <person name="Glass J.I."/>
            <person name="Rusch D."/>
            <person name="Podicherti R."/>
            <person name="Tsui H.-C.T."/>
            <person name="Winkler M.E."/>
        </authorList>
    </citation>
    <scope>NUCLEOTIDE SEQUENCE</scope>
</reference>
<feature type="non-terminal residue" evidence="1">
    <location>
        <position position="40"/>
    </location>
</feature>
<evidence type="ECO:0000313" key="1">
    <source>
        <dbReference type="EMBL" id="SVD24425.1"/>
    </source>
</evidence>